<dbReference type="Pfam" id="PF10274">
    <property type="entry name" value="ParcG"/>
    <property type="match status" value="1"/>
</dbReference>
<dbReference type="PANTHER" id="PTHR21207">
    <property type="entry name" value="PARKIN COREGULATED GENE PROTEIN PARK2 COREGULATED"/>
    <property type="match status" value="1"/>
</dbReference>
<dbReference type="Proteomes" id="UP000324907">
    <property type="component" value="Unassembled WGS sequence"/>
</dbReference>
<feature type="compositionally biased region" description="Low complexity" evidence="1">
    <location>
        <begin position="55"/>
        <end position="71"/>
    </location>
</feature>
<proteinExistence type="predicted"/>
<name>A0A5A8CTU9_CAFRO</name>
<dbReference type="EMBL" id="VLTM01000051">
    <property type="protein sequence ID" value="KAA0159656.1"/>
    <property type="molecule type" value="Genomic_DNA"/>
</dbReference>
<evidence type="ECO:0000313" key="3">
    <source>
        <dbReference type="EMBL" id="KAA0156576.1"/>
    </source>
</evidence>
<dbReference type="GO" id="GO:0030544">
    <property type="term" value="F:Hsp70 protein binding"/>
    <property type="evidence" value="ECO:0007669"/>
    <property type="project" value="TreeGrafter"/>
</dbReference>
<gene>
    <name evidence="2" type="ORF">FNF28_06622</name>
    <name evidence="3" type="ORF">FNF29_00687</name>
    <name evidence="4" type="ORF">FNF31_04732</name>
</gene>
<reference evidence="5 6" key="1">
    <citation type="submission" date="2019-07" db="EMBL/GenBank/DDBJ databases">
        <title>Genomes of Cafeteria roenbergensis.</title>
        <authorList>
            <person name="Fischer M.G."/>
            <person name="Hackl T."/>
            <person name="Roman M."/>
        </authorList>
    </citation>
    <scope>NUCLEOTIDE SEQUENCE [LARGE SCALE GENOMIC DNA]</scope>
    <source>
        <strain evidence="3 5">BVI</strain>
        <strain evidence="4 7">Cflag</strain>
        <strain evidence="2 6">RCC970-E3</strain>
    </source>
</reference>
<feature type="region of interest" description="Disordered" evidence="1">
    <location>
        <begin position="47"/>
        <end position="129"/>
    </location>
</feature>
<evidence type="ECO:0000313" key="5">
    <source>
        <dbReference type="Proteomes" id="UP000323011"/>
    </source>
</evidence>
<feature type="compositionally biased region" description="Low complexity" evidence="1">
    <location>
        <begin position="103"/>
        <end position="117"/>
    </location>
</feature>
<dbReference type="EMBL" id="VLTL01000174">
    <property type="protein sequence ID" value="KAA0156503.1"/>
    <property type="molecule type" value="Genomic_DNA"/>
</dbReference>
<evidence type="ECO:0000256" key="1">
    <source>
        <dbReference type="SAM" id="MobiDB-lite"/>
    </source>
</evidence>
<organism evidence="2 6">
    <name type="scientific">Cafeteria roenbergensis</name>
    <name type="common">Marine flagellate</name>
    <dbReference type="NCBI Taxonomy" id="33653"/>
    <lineage>
        <taxon>Eukaryota</taxon>
        <taxon>Sar</taxon>
        <taxon>Stramenopiles</taxon>
        <taxon>Bigyra</taxon>
        <taxon>Opalozoa</taxon>
        <taxon>Bicosoecida</taxon>
        <taxon>Cafeteriaceae</taxon>
        <taxon>Cafeteria</taxon>
    </lineage>
</organism>
<evidence type="ECO:0000313" key="6">
    <source>
        <dbReference type="Proteomes" id="UP000324907"/>
    </source>
</evidence>
<dbReference type="AlphaFoldDB" id="A0A5A8CTU9"/>
<dbReference type="GO" id="GO:0051879">
    <property type="term" value="F:Hsp90 protein binding"/>
    <property type="evidence" value="ECO:0007669"/>
    <property type="project" value="TreeGrafter"/>
</dbReference>
<evidence type="ECO:0000313" key="2">
    <source>
        <dbReference type="EMBL" id="KAA0156503.1"/>
    </source>
</evidence>
<accession>A0A5A8CTU9</accession>
<evidence type="ECO:0000313" key="4">
    <source>
        <dbReference type="EMBL" id="KAA0159656.1"/>
    </source>
</evidence>
<dbReference type="Proteomes" id="UP000323011">
    <property type="component" value="Unassembled WGS sequence"/>
</dbReference>
<dbReference type="Proteomes" id="UP000325113">
    <property type="component" value="Unassembled WGS sequence"/>
</dbReference>
<comment type="caution">
    <text evidence="2">The sequence shown here is derived from an EMBL/GenBank/DDBJ whole genome shotgun (WGS) entry which is preliminary data.</text>
</comment>
<evidence type="ECO:0000313" key="7">
    <source>
        <dbReference type="Proteomes" id="UP000325113"/>
    </source>
</evidence>
<dbReference type="OMA" id="INGPIHE"/>
<sequence length="312" mass="33492">MASAKVDVVGGIKFARNGSYRLPTRTVKPSAETGSCFDTTRVGTRVAAPGSHTVTPSSASTGGFGAASSTSKPRTDKFLRRGMGTGGTHDAGLASTAARRRASGAAAASSAAPPRAGATRRRANPPTSALRRAYERGDLPVAIMQSVTNKLSWKVKVETLDLAHYLPLFCDGLREVEEPYRFIAEEGVYDLLLRSPLPKVLACVPVIVVPLKTALNTRIPSVIKRVLKILQTLVECGNLIGEALVPFYRQLLPVLAIFKNKKKNLGDAMDYRPDDGIGELIDETLEKLEVTGGPDAFVNIKYLVPTYESCIH</sequence>
<keyword evidence="5" id="KW-1185">Reference proteome</keyword>
<dbReference type="PANTHER" id="PTHR21207:SF2">
    <property type="entry name" value="PARKIN COREGULATED GENE PROTEIN"/>
    <property type="match status" value="1"/>
</dbReference>
<protein>
    <recommendedName>
        <fullName evidence="8">Parkin co-regulated protein</fullName>
    </recommendedName>
</protein>
<dbReference type="InterPro" id="IPR019399">
    <property type="entry name" value="Parkin_co-regulated_protein"/>
</dbReference>
<dbReference type="EMBL" id="VLTN01000003">
    <property type="protein sequence ID" value="KAA0156576.1"/>
    <property type="molecule type" value="Genomic_DNA"/>
</dbReference>
<evidence type="ECO:0008006" key="8">
    <source>
        <dbReference type="Google" id="ProtNLM"/>
    </source>
</evidence>